<keyword evidence="5" id="KW-0326">Glycosidase</keyword>
<dbReference type="SUPFAM" id="SSF52279">
    <property type="entry name" value="Beta-D-glucan exohydrolase, C-terminal domain"/>
    <property type="match status" value="1"/>
</dbReference>
<protein>
    <recommendedName>
        <fullName evidence="3">beta-N-acetylhexosaminidase</fullName>
        <ecNumber evidence="3">3.2.1.52</ecNumber>
    </recommendedName>
</protein>
<comment type="similarity">
    <text evidence="2">Belongs to the glycosyl hydrolase 3 family.</text>
</comment>
<comment type="catalytic activity">
    <reaction evidence="1">
        <text>Hydrolysis of terminal non-reducing N-acetyl-D-hexosamine residues in N-acetyl-beta-D-hexosaminides.</text>
        <dbReference type="EC" id="3.2.1.52"/>
    </reaction>
</comment>
<name>A0A2H9U0J7_9GAMM</name>
<evidence type="ECO:0000313" key="7">
    <source>
        <dbReference type="EMBL" id="PJG57575.1"/>
    </source>
</evidence>
<dbReference type="Gene3D" id="3.40.50.1700">
    <property type="entry name" value="Glycoside hydrolase family 3 C-terminal domain"/>
    <property type="match status" value="1"/>
</dbReference>
<dbReference type="PANTHER" id="PTHR30480">
    <property type="entry name" value="BETA-HEXOSAMINIDASE-RELATED"/>
    <property type="match status" value="1"/>
</dbReference>
<feature type="domain" description="Glycoside hydrolase family 3 N-terminal" evidence="6">
    <location>
        <begin position="2"/>
        <end position="362"/>
    </location>
</feature>
<dbReference type="InterPro" id="IPR017853">
    <property type="entry name" value="GH"/>
</dbReference>
<gene>
    <name evidence="7" type="ORF">CUC53_17300</name>
</gene>
<dbReference type="PANTHER" id="PTHR30480:SF13">
    <property type="entry name" value="BETA-HEXOSAMINIDASE"/>
    <property type="match status" value="1"/>
</dbReference>
<evidence type="ECO:0000313" key="8">
    <source>
        <dbReference type="Proteomes" id="UP000235861"/>
    </source>
</evidence>
<accession>A0A2H9U0J7</accession>
<dbReference type="Proteomes" id="UP000235861">
    <property type="component" value="Unassembled WGS sequence"/>
</dbReference>
<evidence type="ECO:0000256" key="1">
    <source>
        <dbReference type="ARBA" id="ARBA00001231"/>
    </source>
</evidence>
<dbReference type="InterPro" id="IPR050226">
    <property type="entry name" value="NagZ_Beta-hexosaminidase"/>
</dbReference>
<reference evidence="7 8" key="1">
    <citation type="submission" date="2017-11" db="EMBL/GenBank/DDBJ databases">
        <title>Draft genome sequence of environmental isolate Aeromonas cavernicola sp. nov. MDC 2508.</title>
        <authorList>
            <person name="Colston S.M."/>
            <person name="Navarro A."/>
            <person name="Martinez-Murcia A.J."/>
            <person name="Graf J."/>
        </authorList>
    </citation>
    <scope>NUCLEOTIDE SEQUENCE [LARGE SCALE GENOMIC DNA]</scope>
    <source>
        <strain evidence="7 8">MDC 2508</strain>
    </source>
</reference>
<dbReference type="Pfam" id="PF00933">
    <property type="entry name" value="Glyco_hydro_3"/>
    <property type="match status" value="1"/>
</dbReference>
<dbReference type="GO" id="GO:0004563">
    <property type="term" value="F:beta-N-acetylhexosaminidase activity"/>
    <property type="evidence" value="ECO:0007669"/>
    <property type="project" value="UniProtKB-EC"/>
</dbReference>
<dbReference type="OrthoDB" id="9786661at2"/>
<keyword evidence="4" id="KW-0378">Hydrolase</keyword>
<evidence type="ECO:0000256" key="3">
    <source>
        <dbReference type="ARBA" id="ARBA00012663"/>
    </source>
</evidence>
<dbReference type="AlphaFoldDB" id="A0A2H9U0J7"/>
<dbReference type="InterPro" id="IPR036962">
    <property type="entry name" value="Glyco_hydro_3_N_sf"/>
</dbReference>
<dbReference type="InterPro" id="IPR019800">
    <property type="entry name" value="Glyco_hydro_3_AS"/>
</dbReference>
<dbReference type="InterPro" id="IPR001764">
    <property type="entry name" value="Glyco_hydro_3_N"/>
</dbReference>
<proteinExistence type="inferred from homology"/>
<dbReference type="EC" id="3.2.1.52" evidence="3"/>
<dbReference type="InterPro" id="IPR036881">
    <property type="entry name" value="Glyco_hydro_3_C_sf"/>
</dbReference>
<keyword evidence="8" id="KW-1185">Reference proteome</keyword>
<dbReference type="GO" id="GO:0009254">
    <property type="term" value="P:peptidoglycan turnover"/>
    <property type="evidence" value="ECO:0007669"/>
    <property type="project" value="TreeGrafter"/>
</dbReference>
<dbReference type="SUPFAM" id="SSF51445">
    <property type="entry name" value="(Trans)glycosidases"/>
    <property type="match status" value="1"/>
</dbReference>
<sequence length="640" mass="69727">MTLEQKIAQKMMVAFRYWCDDSQPDCTTPMTEINPTIQEIISQDNIGGVILFANNLANTEQVTTLTWQLQQAVAQQERVGLFIGIDQEGGNVVRLPRTQATNFPGNMALAAATQANPTRLDLAYRQGQIQADEVHAVGFNVNFAPVVDVQSNPLNPVINVRAYSDDPTRVSALASQVAKGMANRNVIATFKHFPGHGDTQSDSHFGLPVVSRSAAEAYQIDLAPYQQAIRQGDAPDMIMSAHIQYPALDASLVTSSKTGESMITPATLSRKIIHEVLRQQLGYRGIVITDALDMQGISSFFQEQDAVIKAFQAGVDIALMPTEVRTSAQRQKLTDLIAGVAKAVRNGDLAEQEITESVERIMLTKLKRNLINQRGQGDLTSALRHATTTLGNSANKAVEQAITDASITLLKNEQSNAAPLLPMSAAEFGKTYLLTPWQEQYNGLSTALAAEGITVTGSTLAQSRWDSIKKSIEQSDTLVMATLSTGISPVEKDGVPILPKLAPQLARAEFNGNSGSLVFNSSETPPHPLARQARLTTNEEAQLTYNALRYARSLGKQTIALSLRAPYDAINYDDVSDVIIASYNYFGFENGWRSLTLPTITEIMLGKKAPQGKLPVNVYQLDEQGQLGNIRYPRGFGLSY</sequence>
<dbReference type="Gene3D" id="3.20.20.300">
    <property type="entry name" value="Glycoside hydrolase, family 3, N-terminal domain"/>
    <property type="match status" value="1"/>
</dbReference>
<evidence type="ECO:0000256" key="2">
    <source>
        <dbReference type="ARBA" id="ARBA00005336"/>
    </source>
</evidence>
<evidence type="ECO:0000256" key="4">
    <source>
        <dbReference type="ARBA" id="ARBA00022801"/>
    </source>
</evidence>
<dbReference type="PROSITE" id="PS00775">
    <property type="entry name" value="GLYCOSYL_HYDROL_F3"/>
    <property type="match status" value="1"/>
</dbReference>
<evidence type="ECO:0000259" key="6">
    <source>
        <dbReference type="Pfam" id="PF00933"/>
    </source>
</evidence>
<dbReference type="EMBL" id="PGGC01000197">
    <property type="protein sequence ID" value="PJG57575.1"/>
    <property type="molecule type" value="Genomic_DNA"/>
</dbReference>
<dbReference type="GO" id="GO:0005975">
    <property type="term" value="P:carbohydrate metabolic process"/>
    <property type="evidence" value="ECO:0007669"/>
    <property type="project" value="InterPro"/>
</dbReference>
<comment type="caution">
    <text evidence="7">The sequence shown here is derived from an EMBL/GenBank/DDBJ whole genome shotgun (WGS) entry which is preliminary data.</text>
</comment>
<evidence type="ECO:0000256" key="5">
    <source>
        <dbReference type="ARBA" id="ARBA00023295"/>
    </source>
</evidence>
<organism evidence="7 8">
    <name type="scientific">Aeromonas cavernicola</name>
    <dbReference type="NCBI Taxonomy" id="1006623"/>
    <lineage>
        <taxon>Bacteria</taxon>
        <taxon>Pseudomonadati</taxon>
        <taxon>Pseudomonadota</taxon>
        <taxon>Gammaproteobacteria</taxon>
        <taxon>Aeromonadales</taxon>
        <taxon>Aeromonadaceae</taxon>
        <taxon>Aeromonas</taxon>
    </lineage>
</organism>